<evidence type="ECO:0000259" key="1">
    <source>
        <dbReference type="Pfam" id="PF06114"/>
    </source>
</evidence>
<dbReference type="Proteomes" id="UP001058290">
    <property type="component" value="Chromosome"/>
</dbReference>
<dbReference type="InterPro" id="IPR010359">
    <property type="entry name" value="IrrE_HExxH"/>
</dbReference>
<dbReference type="RefSeq" id="WP_260719854.1">
    <property type="nucleotide sequence ID" value="NZ_CP104377.1"/>
</dbReference>
<keyword evidence="3" id="KW-1185">Reference proteome</keyword>
<dbReference type="EMBL" id="CP104377">
    <property type="protein sequence ID" value="UXC20043.1"/>
    <property type="molecule type" value="Genomic_DNA"/>
</dbReference>
<reference evidence="2" key="1">
    <citation type="submission" date="2022-09" db="EMBL/GenBank/DDBJ databases">
        <title>Bacterial diversity in gut of crayfish and pufferfish.</title>
        <authorList>
            <person name="Huang Y."/>
        </authorList>
    </citation>
    <scope>NUCLEOTIDE SEQUENCE</scope>
    <source>
        <strain evidence="2">PR12</strain>
    </source>
</reference>
<dbReference type="Gene3D" id="1.10.10.2910">
    <property type="match status" value="1"/>
</dbReference>
<evidence type="ECO:0000313" key="3">
    <source>
        <dbReference type="Proteomes" id="UP001058290"/>
    </source>
</evidence>
<organism evidence="2 3">
    <name type="scientific">Comamonas squillarum</name>
    <dbReference type="NCBI Taxonomy" id="2977320"/>
    <lineage>
        <taxon>Bacteria</taxon>
        <taxon>Pseudomonadati</taxon>
        <taxon>Pseudomonadota</taxon>
        <taxon>Betaproteobacteria</taxon>
        <taxon>Burkholderiales</taxon>
        <taxon>Comamonadaceae</taxon>
        <taxon>Comamonas</taxon>
    </lineage>
</organism>
<sequence length="185" mass="20930">MDRPSDQGYRLRGHIVSPRSVEDIRSAAMGAQTVLGLSEMPPSMPDFLESLTKFGITVDVLDDDRTLTMAGVEAMCVPETATIILTENTYAAARRDDPRTRFTIFHELGHFVLQHTKVLPRKSYDAKPYLDSEWQADQFAAEITMSLETIRKYGLNTPTAIARFFRVSFPAANKRHAQLRRKNLI</sequence>
<accession>A0ABY6A2Y9</accession>
<dbReference type="Pfam" id="PF06114">
    <property type="entry name" value="Peptidase_M78"/>
    <property type="match status" value="1"/>
</dbReference>
<gene>
    <name evidence="2" type="ORF">N4T19_08025</name>
</gene>
<evidence type="ECO:0000313" key="2">
    <source>
        <dbReference type="EMBL" id="UXC20043.1"/>
    </source>
</evidence>
<protein>
    <submittedName>
        <fullName evidence="2">ImmA/IrrE family metallo-endopeptidase</fullName>
    </submittedName>
</protein>
<proteinExistence type="predicted"/>
<feature type="domain" description="IrrE N-terminal-like" evidence="1">
    <location>
        <begin position="94"/>
        <end position="175"/>
    </location>
</feature>
<name>A0ABY6A2Y9_9BURK</name>